<dbReference type="SMART" id="SM00388">
    <property type="entry name" value="HisKA"/>
    <property type="match status" value="1"/>
</dbReference>
<feature type="domain" description="Histidine kinase" evidence="9">
    <location>
        <begin position="342"/>
        <end position="565"/>
    </location>
</feature>
<feature type="domain" description="HAMP" evidence="10">
    <location>
        <begin position="261"/>
        <end position="313"/>
    </location>
</feature>
<dbReference type="InterPro" id="IPR036097">
    <property type="entry name" value="HisK_dim/P_sf"/>
</dbReference>
<feature type="transmembrane region" description="Helical" evidence="8">
    <location>
        <begin position="33"/>
        <end position="57"/>
    </location>
</feature>
<accession>A0A402AA71</accession>
<dbReference type="Proteomes" id="UP000287352">
    <property type="component" value="Unassembled WGS sequence"/>
</dbReference>
<dbReference type="PANTHER" id="PTHR43711">
    <property type="entry name" value="TWO-COMPONENT HISTIDINE KINASE"/>
    <property type="match status" value="1"/>
</dbReference>
<evidence type="ECO:0000256" key="7">
    <source>
        <dbReference type="ARBA" id="ARBA00023012"/>
    </source>
</evidence>
<dbReference type="Gene3D" id="6.10.340.10">
    <property type="match status" value="1"/>
</dbReference>
<dbReference type="Pfam" id="PF00672">
    <property type="entry name" value="HAMP"/>
    <property type="match status" value="1"/>
</dbReference>
<dbReference type="InterPro" id="IPR005467">
    <property type="entry name" value="His_kinase_dom"/>
</dbReference>
<keyword evidence="4" id="KW-0597">Phosphoprotein</keyword>
<dbReference type="GO" id="GO:0000155">
    <property type="term" value="F:phosphorelay sensor kinase activity"/>
    <property type="evidence" value="ECO:0007669"/>
    <property type="project" value="InterPro"/>
</dbReference>
<dbReference type="InterPro" id="IPR004358">
    <property type="entry name" value="Sig_transdc_His_kin-like_C"/>
</dbReference>
<proteinExistence type="predicted"/>
<dbReference type="InterPro" id="IPR050736">
    <property type="entry name" value="Sensor_HK_Regulatory"/>
</dbReference>
<evidence type="ECO:0000256" key="1">
    <source>
        <dbReference type="ARBA" id="ARBA00000085"/>
    </source>
</evidence>
<reference evidence="12" key="1">
    <citation type="submission" date="2018-12" db="EMBL/GenBank/DDBJ databases">
        <title>Tengunoibacter tsumagoiensis gen. nov., sp. nov., Dictyobacter kobayashii sp. nov., D. alpinus sp. nov., and D. joshuensis sp. nov. and description of Dictyobacteraceae fam. nov. within the order Ktedonobacterales isolated from Tengu-no-mugimeshi.</title>
        <authorList>
            <person name="Wang C.M."/>
            <person name="Zheng Y."/>
            <person name="Sakai Y."/>
            <person name="Toyoda A."/>
            <person name="Minakuchi Y."/>
            <person name="Abe K."/>
            <person name="Yokota A."/>
            <person name="Yabe S."/>
        </authorList>
    </citation>
    <scope>NUCLEOTIDE SEQUENCE [LARGE SCALE GENOMIC DNA]</scope>
    <source>
        <strain evidence="12">Uno3</strain>
    </source>
</reference>
<dbReference type="Gene3D" id="1.10.287.130">
    <property type="match status" value="1"/>
</dbReference>
<dbReference type="EMBL" id="BIFR01000002">
    <property type="protein sequence ID" value="GCE16072.1"/>
    <property type="molecule type" value="Genomic_DNA"/>
</dbReference>
<protein>
    <recommendedName>
        <fullName evidence="3">histidine kinase</fullName>
        <ecNumber evidence="3">2.7.13.3</ecNumber>
    </recommendedName>
</protein>
<keyword evidence="8" id="KW-0812">Transmembrane</keyword>
<keyword evidence="8" id="KW-1133">Transmembrane helix</keyword>
<dbReference type="OrthoDB" id="9790669at2"/>
<sequence>MPTHPLAPLFARAANEKSQKQPWWRPPLLDIPIVGRLALGFLLAALLSALVTGTIGLQRVDTLSQESNIYRTILQQSSSLDTAMSVLQLIQNQVNKNIYASQIDTYGDQRTECMKEIPVLIKKYDQLIQDYIHKALPDHSPGLVTLLNDHEFTIQIVQQRVYVSGVWRSWTRYDLALSDLLSAIQQGNVAEEQEKETSVLPLYYADASSSLHSLIRFNSDLLPASIDKAASRETYQQFMITLLGSLLAFIGTVSVGVLISRTLVNRLKQLHQVTKAVEHGQIDARVKVHGTDEIADVSASVNVMLDSLVNAMRHTMQAKEQLDLAYEQQRQLNQMKDQFILNVSHEFRTPLTQVYGFLQLLQEYSDNLSVEQRAIFIEQATHGSEELIRLVDTILDARYSNREIAAPQLKELVLSMVVQNTVRQIDPREAREHPIQVDIPTHLFVFIDKNYLIQIIRNIIANAIKYTPASTPILIYVSSRTDLGSQYTILCIQDKGPGIPPDEQPLLFQKFARLQRDLSGSIRGTGLGLYICKQLIEAMNGRIWVESSGIAGEGCCFCLALPVAITSSSQKSLIASVKSVDS</sequence>
<dbReference type="SUPFAM" id="SSF158472">
    <property type="entry name" value="HAMP domain-like"/>
    <property type="match status" value="1"/>
</dbReference>
<comment type="subcellular location">
    <subcellularLocation>
        <location evidence="2">Membrane</location>
    </subcellularLocation>
</comment>
<feature type="transmembrane region" description="Helical" evidence="8">
    <location>
        <begin position="238"/>
        <end position="259"/>
    </location>
</feature>
<dbReference type="SUPFAM" id="SSF47384">
    <property type="entry name" value="Homodimeric domain of signal transducing histidine kinase"/>
    <property type="match status" value="1"/>
</dbReference>
<dbReference type="SMART" id="SM00387">
    <property type="entry name" value="HATPase_c"/>
    <property type="match status" value="1"/>
</dbReference>
<gene>
    <name evidence="11" type="ORF">KTT_59310</name>
</gene>
<evidence type="ECO:0000256" key="8">
    <source>
        <dbReference type="SAM" id="Phobius"/>
    </source>
</evidence>
<comment type="catalytic activity">
    <reaction evidence="1">
        <text>ATP + protein L-histidine = ADP + protein N-phospho-L-histidine.</text>
        <dbReference type="EC" id="2.7.13.3"/>
    </reaction>
</comment>
<keyword evidence="8" id="KW-0472">Membrane</keyword>
<keyword evidence="5" id="KW-0808">Transferase</keyword>
<evidence type="ECO:0000256" key="5">
    <source>
        <dbReference type="ARBA" id="ARBA00022679"/>
    </source>
</evidence>
<keyword evidence="6" id="KW-0418">Kinase</keyword>
<keyword evidence="7" id="KW-0902">Two-component regulatory system</keyword>
<dbReference type="Gene3D" id="3.30.565.10">
    <property type="entry name" value="Histidine kinase-like ATPase, C-terminal domain"/>
    <property type="match status" value="1"/>
</dbReference>
<evidence type="ECO:0000313" key="12">
    <source>
        <dbReference type="Proteomes" id="UP000287352"/>
    </source>
</evidence>
<dbReference type="CDD" id="cd00082">
    <property type="entry name" value="HisKA"/>
    <property type="match status" value="1"/>
</dbReference>
<evidence type="ECO:0000256" key="3">
    <source>
        <dbReference type="ARBA" id="ARBA00012438"/>
    </source>
</evidence>
<evidence type="ECO:0000256" key="6">
    <source>
        <dbReference type="ARBA" id="ARBA00022777"/>
    </source>
</evidence>
<evidence type="ECO:0000259" key="10">
    <source>
        <dbReference type="PROSITE" id="PS50885"/>
    </source>
</evidence>
<dbReference type="EC" id="2.7.13.3" evidence="3"/>
<dbReference type="InterPro" id="IPR003661">
    <property type="entry name" value="HisK_dim/P_dom"/>
</dbReference>
<dbReference type="GO" id="GO:0016020">
    <property type="term" value="C:membrane"/>
    <property type="evidence" value="ECO:0007669"/>
    <property type="project" value="UniProtKB-SubCell"/>
</dbReference>
<dbReference type="PROSITE" id="PS50109">
    <property type="entry name" value="HIS_KIN"/>
    <property type="match status" value="1"/>
</dbReference>
<dbReference type="FunFam" id="3.30.565.10:FF:000006">
    <property type="entry name" value="Sensor histidine kinase WalK"/>
    <property type="match status" value="1"/>
</dbReference>
<dbReference type="PANTHER" id="PTHR43711:SF1">
    <property type="entry name" value="HISTIDINE KINASE 1"/>
    <property type="match status" value="1"/>
</dbReference>
<keyword evidence="12" id="KW-1185">Reference proteome</keyword>
<dbReference type="InterPro" id="IPR003594">
    <property type="entry name" value="HATPase_dom"/>
</dbReference>
<comment type="caution">
    <text evidence="11">The sequence shown here is derived from an EMBL/GenBank/DDBJ whole genome shotgun (WGS) entry which is preliminary data.</text>
</comment>
<evidence type="ECO:0000313" key="11">
    <source>
        <dbReference type="EMBL" id="GCE16072.1"/>
    </source>
</evidence>
<name>A0A402AA71_9CHLR</name>
<dbReference type="PRINTS" id="PR00344">
    <property type="entry name" value="BCTRLSENSOR"/>
</dbReference>
<dbReference type="RefSeq" id="WP_126583457.1">
    <property type="nucleotide sequence ID" value="NZ_BIFR01000002.1"/>
</dbReference>
<dbReference type="AlphaFoldDB" id="A0A402AA71"/>
<dbReference type="Pfam" id="PF02518">
    <property type="entry name" value="HATPase_c"/>
    <property type="match status" value="1"/>
</dbReference>
<evidence type="ECO:0000256" key="4">
    <source>
        <dbReference type="ARBA" id="ARBA00022553"/>
    </source>
</evidence>
<dbReference type="InterPro" id="IPR036890">
    <property type="entry name" value="HATPase_C_sf"/>
</dbReference>
<dbReference type="CDD" id="cd06225">
    <property type="entry name" value="HAMP"/>
    <property type="match status" value="1"/>
</dbReference>
<evidence type="ECO:0000256" key="2">
    <source>
        <dbReference type="ARBA" id="ARBA00004370"/>
    </source>
</evidence>
<dbReference type="PROSITE" id="PS50885">
    <property type="entry name" value="HAMP"/>
    <property type="match status" value="1"/>
</dbReference>
<dbReference type="InterPro" id="IPR003660">
    <property type="entry name" value="HAMP_dom"/>
</dbReference>
<dbReference type="SMART" id="SM00304">
    <property type="entry name" value="HAMP"/>
    <property type="match status" value="1"/>
</dbReference>
<organism evidence="11 12">
    <name type="scientific">Tengunoibacter tsumagoiensis</name>
    <dbReference type="NCBI Taxonomy" id="2014871"/>
    <lineage>
        <taxon>Bacteria</taxon>
        <taxon>Bacillati</taxon>
        <taxon>Chloroflexota</taxon>
        <taxon>Ktedonobacteria</taxon>
        <taxon>Ktedonobacterales</taxon>
        <taxon>Dictyobacteraceae</taxon>
        <taxon>Tengunoibacter</taxon>
    </lineage>
</organism>
<dbReference type="Pfam" id="PF00512">
    <property type="entry name" value="HisKA"/>
    <property type="match status" value="1"/>
</dbReference>
<dbReference type="SUPFAM" id="SSF55874">
    <property type="entry name" value="ATPase domain of HSP90 chaperone/DNA topoisomerase II/histidine kinase"/>
    <property type="match status" value="1"/>
</dbReference>
<evidence type="ECO:0000259" key="9">
    <source>
        <dbReference type="PROSITE" id="PS50109"/>
    </source>
</evidence>